<gene>
    <name evidence="1" type="ORF">GJ700_17720</name>
</gene>
<evidence type="ECO:0000313" key="2">
    <source>
        <dbReference type="Proteomes" id="UP000446768"/>
    </source>
</evidence>
<proteinExistence type="predicted"/>
<name>A0A7X2IPD4_9BURK</name>
<protein>
    <submittedName>
        <fullName evidence="1">Uncharacterized protein</fullName>
    </submittedName>
</protein>
<sequence>MIKLKYPDMAFDEQELIDFISATGKSYVVQGQRIKTLAKHTNPNSLDVWLRKRFPKMQDTKLADNYVIDALVETGKLAATKEICPDSGRMCKAIRLV</sequence>
<dbReference type="EMBL" id="WKJJ01000010">
    <property type="protein sequence ID" value="MRV73554.1"/>
    <property type="molecule type" value="Genomic_DNA"/>
</dbReference>
<accession>A0A7X2IPD4</accession>
<dbReference type="AlphaFoldDB" id="A0A7X2IPD4"/>
<comment type="caution">
    <text evidence="1">The sequence shown here is derived from an EMBL/GenBank/DDBJ whole genome shotgun (WGS) entry which is preliminary data.</text>
</comment>
<evidence type="ECO:0000313" key="1">
    <source>
        <dbReference type="EMBL" id="MRV73554.1"/>
    </source>
</evidence>
<dbReference type="RefSeq" id="WP_154376211.1">
    <property type="nucleotide sequence ID" value="NZ_WKJJ01000010.1"/>
</dbReference>
<dbReference type="Proteomes" id="UP000446768">
    <property type="component" value="Unassembled WGS sequence"/>
</dbReference>
<organism evidence="1 2">
    <name type="scientific">Pseudoduganella rivuli</name>
    <dbReference type="NCBI Taxonomy" id="2666085"/>
    <lineage>
        <taxon>Bacteria</taxon>
        <taxon>Pseudomonadati</taxon>
        <taxon>Pseudomonadota</taxon>
        <taxon>Betaproteobacteria</taxon>
        <taxon>Burkholderiales</taxon>
        <taxon>Oxalobacteraceae</taxon>
        <taxon>Telluria group</taxon>
        <taxon>Pseudoduganella</taxon>
    </lineage>
</organism>
<keyword evidence="2" id="KW-1185">Reference proteome</keyword>
<reference evidence="1 2" key="1">
    <citation type="submission" date="2019-11" db="EMBL/GenBank/DDBJ databases">
        <title>Novel species isolated from a subtropical stream in China.</title>
        <authorList>
            <person name="Lu H."/>
        </authorList>
    </citation>
    <scope>NUCLEOTIDE SEQUENCE [LARGE SCALE GENOMIC DNA]</scope>
    <source>
        <strain evidence="1 2">FT92W</strain>
    </source>
</reference>